<protein>
    <submittedName>
        <fullName evidence="1">Uncharacterized protein</fullName>
    </submittedName>
</protein>
<dbReference type="AlphaFoldDB" id="A0A1F4V4T5"/>
<accession>A0A1F4V4T5</accession>
<dbReference type="Proteomes" id="UP000178771">
    <property type="component" value="Unassembled WGS sequence"/>
</dbReference>
<evidence type="ECO:0000313" key="1">
    <source>
        <dbReference type="EMBL" id="OGC52191.1"/>
    </source>
</evidence>
<dbReference type="EMBL" id="MEVH01000005">
    <property type="protein sequence ID" value="OGC52191.1"/>
    <property type="molecule type" value="Genomic_DNA"/>
</dbReference>
<organism evidence="1 2">
    <name type="scientific">candidate division WWE3 bacterium RIFCSPLOWO2_01_FULL_39_13</name>
    <dbReference type="NCBI Taxonomy" id="1802624"/>
    <lineage>
        <taxon>Bacteria</taxon>
        <taxon>Katanobacteria</taxon>
    </lineage>
</organism>
<gene>
    <name evidence="1" type="ORF">A2982_01755</name>
</gene>
<dbReference type="STRING" id="1802624.A2982_01755"/>
<evidence type="ECO:0000313" key="2">
    <source>
        <dbReference type="Proteomes" id="UP000178771"/>
    </source>
</evidence>
<comment type="caution">
    <text evidence="1">The sequence shown here is derived from an EMBL/GenBank/DDBJ whole genome shotgun (WGS) entry which is preliminary data.</text>
</comment>
<proteinExistence type="predicted"/>
<sequence length="105" mass="12048">MVKKNNNPKIKDYSKASVVREASVTVYRSGNSKVVTIPADFPYEEGHKFTMSQTEYGLLLKDDKSSDANDKYVKQVMNLVEKYNLKVPKGYTIEDMNRDLEGIYE</sequence>
<reference evidence="1 2" key="1">
    <citation type="journal article" date="2016" name="Nat. Commun.">
        <title>Thousands of microbial genomes shed light on interconnected biogeochemical processes in an aquifer system.</title>
        <authorList>
            <person name="Anantharaman K."/>
            <person name="Brown C.T."/>
            <person name="Hug L.A."/>
            <person name="Sharon I."/>
            <person name="Castelle C.J."/>
            <person name="Probst A.J."/>
            <person name="Thomas B.C."/>
            <person name="Singh A."/>
            <person name="Wilkins M.J."/>
            <person name="Karaoz U."/>
            <person name="Brodie E.L."/>
            <person name="Williams K.H."/>
            <person name="Hubbard S.S."/>
            <person name="Banfield J.F."/>
        </authorList>
    </citation>
    <scope>NUCLEOTIDE SEQUENCE [LARGE SCALE GENOMIC DNA]</scope>
</reference>
<name>A0A1F4V4T5_UNCKA</name>